<dbReference type="Pfam" id="PF08030">
    <property type="entry name" value="NAD_binding_6"/>
    <property type="match status" value="1"/>
</dbReference>
<reference evidence="4 5" key="1">
    <citation type="journal article" date="2021" name="Nat. Plants">
        <title>The Taxus genome provides insights into paclitaxel biosynthesis.</title>
        <authorList>
            <person name="Xiong X."/>
            <person name="Gou J."/>
            <person name="Liao Q."/>
            <person name="Li Y."/>
            <person name="Zhou Q."/>
            <person name="Bi G."/>
            <person name="Li C."/>
            <person name="Du R."/>
            <person name="Wang X."/>
            <person name="Sun T."/>
            <person name="Guo L."/>
            <person name="Liang H."/>
            <person name="Lu P."/>
            <person name="Wu Y."/>
            <person name="Zhang Z."/>
            <person name="Ro D.K."/>
            <person name="Shang Y."/>
            <person name="Huang S."/>
            <person name="Yan J."/>
        </authorList>
    </citation>
    <scope>NUCLEOTIDE SEQUENCE [LARGE SCALE GENOMIC DNA]</scope>
    <source>
        <strain evidence="4">Ta-2019</strain>
    </source>
</reference>
<evidence type="ECO:0000259" key="3">
    <source>
        <dbReference type="Pfam" id="PF08030"/>
    </source>
</evidence>
<comment type="caution">
    <text evidence="4">The sequence shown here is derived from an EMBL/GenBank/DDBJ whole genome shotgun (WGS) entry which is preliminary data.</text>
</comment>
<dbReference type="GO" id="GO:0005886">
    <property type="term" value="C:plasma membrane"/>
    <property type="evidence" value="ECO:0007669"/>
    <property type="project" value="TreeGrafter"/>
</dbReference>
<dbReference type="InterPro" id="IPR039261">
    <property type="entry name" value="FNR_nucleotide-bd"/>
</dbReference>
<feature type="domain" description="Ferric reductase NAD binding" evidence="3">
    <location>
        <begin position="36"/>
        <end position="115"/>
    </location>
</feature>
<dbReference type="PANTHER" id="PTHR11972:SF153">
    <property type="entry name" value="SUPEROXIDE-GENERATING NADPH OXIDASE HEAVY CHAIN SUBUNIT A"/>
    <property type="match status" value="1"/>
</dbReference>
<dbReference type="Proteomes" id="UP000824469">
    <property type="component" value="Unassembled WGS sequence"/>
</dbReference>
<gene>
    <name evidence="4" type="ORF">KI387_031221</name>
</gene>
<evidence type="ECO:0000256" key="1">
    <source>
        <dbReference type="ARBA" id="ARBA00023002"/>
    </source>
</evidence>
<sequence>DSNTDFSRSTTDLDISDPTSTSTQDSSSSFNKPAEKRKAFHTSRAYFYWVTREQGSFNWFKGVMNEVAEIDQKDVIKMHNYLTSVYEEGDARSALITMVQALNHAKHGVDIVSGTW</sequence>
<dbReference type="OMA" id="KDVIKMH"/>
<keyword evidence="5" id="KW-1185">Reference proteome</keyword>
<evidence type="ECO:0000256" key="2">
    <source>
        <dbReference type="SAM" id="MobiDB-lite"/>
    </source>
</evidence>
<dbReference type="AlphaFoldDB" id="A0AA38CMK4"/>
<feature type="compositionally biased region" description="Low complexity" evidence="2">
    <location>
        <begin position="16"/>
        <end position="29"/>
    </location>
</feature>
<feature type="non-terminal residue" evidence="4">
    <location>
        <position position="1"/>
    </location>
</feature>
<feature type="region of interest" description="Disordered" evidence="2">
    <location>
        <begin position="1"/>
        <end position="37"/>
    </location>
</feature>
<dbReference type="InterPro" id="IPR050369">
    <property type="entry name" value="RBOH/FRE"/>
</dbReference>
<feature type="compositionally biased region" description="Polar residues" evidence="2">
    <location>
        <begin position="1"/>
        <end position="13"/>
    </location>
</feature>
<dbReference type="InterPro" id="IPR013121">
    <property type="entry name" value="Fe_red_NAD-bd_6"/>
</dbReference>
<protein>
    <recommendedName>
        <fullName evidence="3">Ferric reductase NAD binding domain-containing protein</fullName>
    </recommendedName>
</protein>
<evidence type="ECO:0000313" key="4">
    <source>
        <dbReference type="EMBL" id="KAH9299539.1"/>
    </source>
</evidence>
<dbReference type="EMBL" id="JAHRHJ020000010">
    <property type="protein sequence ID" value="KAH9299539.1"/>
    <property type="molecule type" value="Genomic_DNA"/>
</dbReference>
<accession>A0AA38CMK4</accession>
<proteinExistence type="predicted"/>
<keyword evidence="1" id="KW-0560">Oxidoreductase</keyword>
<dbReference type="GO" id="GO:0016174">
    <property type="term" value="F:NAD(P)H oxidase H2O2-forming activity"/>
    <property type="evidence" value="ECO:0007669"/>
    <property type="project" value="TreeGrafter"/>
</dbReference>
<evidence type="ECO:0000313" key="5">
    <source>
        <dbReference type="Proteomes" id="UP000824469"/>
    </source>
</evidence>
<feature type="non-terminal residue" evidence="4">
    <location>
        <position position="116"/>
    </location>
</feature>
<dbReference type="Gene3D" id="3.40.50.80">
    <property type="entry name" value="Nucleotide-binding domain of ferredoxin-NADP reductase (FNR) module"/>
    <property type="match status" value="1"/>
</dbReference>
<dbReference type="PANTHER" id="PTHR11972">
    <property type="entry name" value="NADPH OXIDASE"/>
    <property type="match status" value="1"/>
</dbReference>
<name>A0AA38CMK4_TAXCH</name>
<organism evidence="4 5">
    <name type="scientific">Taxus chinensis</name>
    <name type="common">Chinese yew</name>
    <name type="synonym">Taxus wallichiana var. chinensis</name>
    <dbReference type="NCBI Taxonomy" id="29808"/>
    <lineage>
        <taxon>Eukaryota</taxon>
        <taxon>Viridiplantae</taxon>
        <taxon>Streptophyta</taxon>
        <taxon>Embryophyta</taxon>
        <taxon>Tracheophyta</taxon>
        <taxon>Spermatophyta</taxon>
        <taxon>Pinopsida</taxon>
        <taxon>Pinidae</taxon>
        <taxon>Conifers II</taxon>
        <taxon>Cupressales</taxon>
        <taxon>Taxaceae</taxon>
        <taxon>Taxus</taxon>
    </lineage>
</organism>